<dbReference type="RefSeq" id="WP_376733628.1">
    <property type="nucleotide sequence ID" value="NZ_JAYMRP010000016.1"/>
</dbReference>
<dbReference type="InterPro" id="IPR008557">
    <property type="entry name" value="PhoX"/>
</dbReference>
<dbReference type="SUPFAM" id="SSF63829">
    <property type="entry name" value="Calcium-dependent phosphotriesterase"/>
    <property type="match status" value="1"/>
</dbReference>
<organism evidence="2 3">
    <name type="scientific">Streptomyces broussonetiae</name>
    <dbReference type="NCBI Taxonomy" id="2686304"/>
    <lineage>
        <taxon>Bacteria</taxon>
        <taxon>Bacillati</taxon>
        <taxon>Actinomycetota</taxon>
        <taxon>Actinomycetes</taxon>
        <taxon>Kitasatosporales</taxon>
        <taxon>Streptomycetaceae</taxon>
        <taxon>Streptomyces</taxon>
    </lineage>
</organism>
<keyword evidence="3" id="KW-1185">Reference proteome</keyword>
<comment type="caution">
    <text evidence="2">The sequence shown here is derived from an EMBL/GenBank/DDBJ whole genome shotgun (WGS) entry which is preliminary data.</text>
</comment>
<feature type="compositionally biased region" description="Polar residues" evidence="1">
    <location>
        <begin position="615"/>
        <end position="626"/>
    </location>
</feature>
<feature type="region of interest" description="Disordered" evidence="1">
    <location>
        <begin position="604"/>
        <end position="626"/>
    </location>
</feature>
<accession>A0ABV5EDP3</accession>
<dbReference type="PANTHER" id="PTHR35399">
    <property type="entry name" value="SLR8030 PROTEIN"/>
    <property type="match status" value="1"/>
</dbReference>
<protein>
    <submittedName>
        <fullName evidence="2">Alkaline phosphatase PhoX</fullName>
    </submittedName>
</protein>
<dbReference type="EMBL" id="JAYMRP010000016">
    <property type="protein sequence ID" value="MFB8774965.1"/>
    <property type="molecule type" value="Genomic_DNA"/>
</dbReference>
<evidence type="ECO:0000256" key="1">
    <source>
        <dbReference type="SAM" id="MobiDB-lite"/>
    </source>
</evidence>
<evidence type="ECO:0000313" key="2">
    <source>
        <dbReference type="EMBL" id="MFB8774965.1"/>
    </source>
</evidence>
<sequence length="626" mass="63841">MTSTGSENTKGPGSIAQGASSQGTARRTLLAAAATAAWAVAGAEAAFAAPGRGVGGSGAGASGAGGVSGAVAVSPFGAVAATTADEVRVPPGFRAEVLARFGDALTRTAEGGTGQAARVGSHHHGAEFFPLAPGKGLLALTHEAAPGTLPGANGARLAMAAQGVTVAAVRQDAGGAWSLAGSRFNRRLTAYTPVRLSGPAGGRDGRGVLAPAATGVTPWGTLLIAEENANAAYGTSDPGWRREETAARYGFAAHGFGAAWHTADARFDLADERARPMDHGWITELDPRDPAAAPVKRTALGRFWHGCATVTQTGDGRVVVYSTDAEDGEYLYRFVGAAPWRSLRRQGRDPLDDGTLYVARFGSSGEGRWLPLAFGTGALTAGNGWRDQADVLLRTRLAADAVGATPLARPERVAVHPRTGEVYLALVGGTACGSCAGDADLPEGRGAAGAGAGTGTESDAGGGRYGRILRWREDGAVAGAADGFAWEVFLSGGDPALTPAGMFAAPKNLWFDADGHRLWISTGIPGHHLADGDDPVYAQAGNNALLAADPRTGEVTRFLTAPRGAEVTGVSAAEDGDTLFVNIQHPGQRTRTWGHPTAADPCAVSNWPDGPSASRPRSATVTVRRT</sequence>
<name>A0ABV5EDP3_9ACTN</name>
<gene>
    <name evidence="2" type="ORF">VSS16_19900</name>
</gene>
<reference evidence="2 3" key="1">
    <citation type="submission" date="2024-01" db="EMBL/GenBank/DDBJ databases">
        <title>Genome mining of biosynthetic gene clusters to explore secondary metabolites of Streptomyces sp.</title>
        <authorList>
            <person name="Baig A."/>
            <person name="Ajitkumar Shintre N."/>
            <person name="Kumar H."/>
            <person name="Anbarasu A."/>
            <person name="Ramaiah S."/>
        </authorList>
    </citation>
    <scope>NUCLEOTIDE SEQUENCE [LARGE SCALE GENOMIC DNA]</scope>
    <source>
        <strain evidence="2 3">A57</strain>
    </source>
</reference>
<dbReference type="InterPro" id="IPR006311">
    <property type="entry name" value="TAT_signal"/>
</dbReference>
<evidence type="ECO:0000313" key="3">
    <source>
        <dbReference type="Proteomes" id="UP001585080"/>
    </source>
</evidence>
<feature type="region of interest" description="Disordered" evidence="1">
    <location>
        <begin position="1"/>
        <end position="21"/>
    </location>
</feature>
<proteinExistence type="predicted"/>
<dbReference type="Pfam" id="PF05787">
    <property type="entry name" value="PhoX"/>
    <property type="match status" value="1"/>
</dbReference>
<dbReference type="PANTHER" id="PTHR35399:SF2">
    <property type="entry name" value="DUF839 DOMAIN-CONTAINING PROTEIN"/>
    <property type="match status" value="1"/>
</dbReference>
<dbReference type="PROSITE" id="PS51318">
    <property type="entry name" value="TAT"/>
    <property type="match status" value="1"/>
</dbReference>
<dbReference type="Proteomes" id="UP001585080">
    <property type="component" value="Unassembled WGS sequence"/>
</dbReference>